<reference evidence="3" key="1">
    <citation type="submission" date="2024-06" db="EMBL/GenBank/DDBJ databases">
        <authorList>
            <person name="Ryan C."/>
        </authorList>
    </citation>
    <scope>NUCLEOTIDE SEQUENCE [LARGE SCALE GENOMIC DNA]</scope>
</reference>
<keyword evidence="1" id="KW-1133">Transmembrane helix</keyword>
<dbReference type="Proteomes" id="UP001497457">
    <property type="component" value="Chromosome 1b"/>
</dbReference>
<name>A0ABC8VEA2_9POAL</name>
<feature type="transmembrane region" description="Helical" evidence="1">
    <location>
        <begin position="94"/>
        <end position="117"/>
    </location>
</feature>
<evidence type="ECO:0000313" key="3">
    <source>
        <dbReference type="Proteomes" id="UP001497457"/>
    </source>
</evidence>
<gene>
    <name evidence="2" type="ORF">URODEC1_LOCUS2562</name>
</gene>
<keyword evidence="3" id="KW-1185">Reference proteome</keyword>
<sequence length="140" mass="15127">MAEELRKWCSVAFVVLTINSGLAAYLLWGVAESVASVGVIYVVIVFLLARHFGCWEPGTHGGSLRWLQELILFLFLLDAALLASRVAQTAALSASALLVAAAGATALGVGGCFAYLLHRRSWSKQQRQKIILPLVQESRS</sequence>
<proteinExistence type="predicted"/>
<feature type="transmembrane region" description="Helical" evidence="1">
    <location>
        <begin position="33"/>
        <end position="49"/>
    </location>
</feature>
<organism evidence="2 3">
    <name type="scientific">Urochloa decumbens</name>
    <dbReference type="NCBI Taxonomy" id="240449"/>
    <lineage>
        <taxon>Eukaryota</taxon>
        <taxon>Viridiplantae</taxon>
        <taxon>Streptophyta</taxon>
        <taxon>Embryophyta</taxon>
        <taxon>Tracheophyta</taxon>
        <taxon>Spermatophyta</taxon>
        <taxon>Magnoliopsida</taxon>
        <taxon>Liliopsida</taxon>
        <taxon>Poales</taxon>
        <taxon>Poaceae</taxon>
        <taxon>PACMAD clade</taxon>
        <taxon>Panicoideae</taxon>
        <taxon>Panicodae</taxon>
        <taxon>Paniceae</taxon>
        <taxon>Melinidinae</taxon>
        <taxon>Urochloa</taxon>
    </lineage>
</organism>
<evidence type="ECO:0000313" key="2">
    <source>
        <dbReference type="EMBL" id="CAL4889147.1"/>
    </source>
</evidence>
<feature type="transmembrane region" description="Helical" evidence="1">
    <location>
        <begin position="70"/>
        <end position="88"/>
    </location>
</feature>
<accession>A0ABC8VEA2</accession>
<keyword evidence="1" id="KW-0812">Transmembrane</keyword>
<keyword evidence="1" id="KW-0472">Membrane</keyword>
<reference evidence="2 3" key="2">
    <citation type="submission" date="2024-10" db="EMBL/GenBank/DDBJ databases">
        <authorList>
            <person name="Ryan C."/>
        </authorList>
    </citation>
    <scope>NUCLEOTIDE SEQUENCE [LARGE SCALE GENOMIC DNA]</scope>
</reference>
<evidence type="ECO:0000256" key="1">
    <source>
        <dbReference type="SAM" id="Phobius"/>
    </source>
</evidence>
<protein>
    <submittedName>
        <fullName evidence="2">Uncharacterized protein</fullName>
    </submittedName>
</protein>
<dbReference type="AlphaFoldDB" id="A0ABC8VEA2"/>
<dbReference type="EMBL" id="OZ075111">
    <property type="protein sequence ID" value="CAL4889147.1"/>
    <property type="molecule type" value="Genomic_DNA"/>
</dbReference>